<reference evidence="2" key="2">
    <citation type="submission" date="2021-01" db="EMBL/GenBank/DDBJ databases">
        <title>Pan-genome distribution and transcriptional activeness of fungal secondary metabolism genes in Aspergillus section Fumigati.</title>
        <authorList>
            <person name="Takahashi H."/>
            <person name="Umemura M."/>
            <person name="Ninomiya A."/>
            <person name="Kusuya Y."/>
            <person name="Urayama S."/>
            <person name="Shimizu M."/>
            <person name="Watanabe A."/>
            <person name="Kamei K."/>
            <person name="Yaguchi T."/>
            <person name="Hagiwara D."/>
        </authorList>
    </citation>
    <scope>NUCLEOTIDE SEQUENCE</scope>
    <source>
        <strain evidence="2">IFM 46973</strain>
    </source>
</reference>
<reference evidence="2" key="1">
    <citation type="journal article" date="2015" name="Genome Announc.">
        <title>Draft Genome Sequence of the Pathogenic Filamentous Fungus Aspergillus udagawae Strain IFM 46973T.</title>
        <authorList>
            <person name="Kusuya Y."/>
            <person name="Takahashi-Nakaguchi A."/>
            <person name="Takahashi H."/>
            <person name="Yaguchi T."/>
        </authorList>
    </citation>
    <scope>NUCLEOTIDE SEQUENCE</scope>
    <source>
        <strain evidence="2">IFM 46973</strain>
    </source>
</reference>
<sequence length="568" mass="62368">MVGLLLVPYNDSMRLGQGYDSFLQEARADGAVTFGKERISQTSIDHTAPVSQVVSYSSRFVEKLSDITQSMNISAGSSIKSGTIEVSGSSLTVDEAKFSSSDINAVVSVKVINRFVEGGELHGIVSVRALDRSKKSSIESALKSALNSATDNKDFTLSASGVAGGVDSALSASETTISVNWMGGGQVKNEHDEWSLQELFKAAAAFPARVSKTPKRTHAILTKYDNNLSFLAWAQPRQIKIPQYDASYAYARELLDMYMTYKAHMTLIQAALAAPEKYQRSEAVDAVDVSIRGLATTRKMIRAEMSTIVEDIDKLDKHPELAKAIEAESRVTAPELWAVRLPVKISNGFGTSDAEAVQMIENGLLQFSFENGPPVEEPAAPKPDPIRQALEETMASTQAECVKLAEKVAETQRALEITQAELARTQEQLESSRKAQEAATVDHRVALEAAQRDVEASKTDTVRVQTALSRLESYVSYPANSAVCILSVVYGSRFYDNKQSVIDRLRYLIERHEEFKITNDVCEDDPLYGTRKMLVVVYRFTESSRVGRIRVLAGWEGDSARFDALDST</sequence>
<dbReference type="RefSeq" id="XP_043143355.1">
    <property type="nucleotide sequence ID" value="XM_043287420.1"/>
</dbReference>
<gene>
    <name evidence="2" type="ORF">Aud_002451</name>
</gene>
<evidence type="ECO:0000256" key="1">
    <source>
        <dbReference type="SAM" id="Coils"/>
    </source>
</evidence>
<protein>
    <submittedName>
        <fullName evidence="2">Uncharacterized protein</fullName>
    </submittedName>
</protein>
<name>A0A8E0QMN8_9EURO</name>
<feature type="coiled-coil region" evidence="1">
    <location>
        <begin position="387"/>
        <end position="435"/>
    </location>
</feature>
<proteinExistence type="predicted"/>
<evidence type="ECO:0000313" key="2">
    <source>
        <dbReference type="EMBL" id="GIC86089.1"/>
    </source>
</evidence>
<keyword evidence="1" id="KW-0175">Coiled coil</keyword>
<organism evidence="2 3">
    <name type="scientific">Aspergillus udagawae</name>
    <dbReference type="NCBI Taxonomy" id="91492"/>
    <lineage>
        <taxon>Eukaryota</taxon>
        <taxon>Fungi</taxon>
        <taxon>Dikarya</taxon>
        <taxon>Ascomycota</taxon>
        <taxon>Pezizomycotina</taxon>
        <taxon>Eurotiomycetes</taxon>
        <taxon>Eurotiomycetidae</taxon>
        <taxon>Eurotiales</taxon>
        <taxon>Aspergillaceae</taxon>
        <taxon>Aspergillus</taxon>
        <taxon>Aspergillus subgen. Fumigati</taxon>
    </lineage>
</organism>
<dbReference type="GeneID" id="66989927"/>
<dbReference type="AlphaFoldDB" id="A0A8E0QMN8"/>
<dbReference type="Proteomes" id="UP000036893">
    <property type="component" value="Unassembled WGS sequence"/>
</dbReference>
<evidence type="ECO:0000313" key="3">
    <source>
        <dbReference type="Proteomes" id="UP000036893"/>
    </source>
</evidence>
<dbReference type="EMBL" id="BBXM02000002">
    <property type="protein sequence ID" value="GIC86089.1"/>
    <property type="molecule type" value="Genomic_DNA"/>
</dbReference>
<accession>A0A8E0QMN8</accession>
<comment type="caution">
    <text evidence="2">The sequence shown here is derived from an EMBL/GenBank/DDBJ whole genome shotgun (WGS) entry which is preliminary data.</text>
</comment>